<dbReference type="RefSeq" id="WP_369248314.1">
    <property type="nucleotide sequence ID" value="NZ_CP163443.1"/>
</dbReference>
<accession>A0AB39RKY0</accession>
<dbReference type="PANTHER" id="PTHR42790">
    <property type="entry name" value="AMINOTRANSFERASE"/>
    <property type="match status" value="1"/>
</dbReference>
<dbReference type="GO" id="GO:0008483">
    <property type="term" value="F:transaminase activity"/>
    <property type="evidence" value="ECO:0007669"/>
    <property type="project" value="UniProtKB-KW"/>
</dbReference>
<gene>
    <name evidence="8" type="ORF">AB5J53_27445</name>
</gene>
<dbReference type="Gene3D" id="3.90.1150.10">
    <property type="entry name" value="Aspartate Aminotransferase, domain 1"/>
    <property type="match status" value="1"/>
</dbReference>
<dbReference type="FunFam" id="3.40.640.10:FF:000053">
    <property type="entry name" value="Aminotransferase, class I"/>
    <property type="match status" value="1"/>
</dbReference>
<dbReference type="AlphaFoldDB" id="A0AB39RKY0"/>
<keyword evidence="5" id="KW-0808">Transferase</keyword>
<dbReference type="InterPro" id="IPR050859">
    <property type="entry name" value="Class-I_PLP-dep_aminotransf"/>
</dbReference>
<evidence type="ECO:0000256" key="2">
    <source>
        <dbReference type="ARBA" id="ARBA00007441"/>
    </source>
</evidence>
<evidence type="ECO:0000256" key="1">
    <source>
        <dbReference type="ARBA" id="ARBA00001933"/>
    </source>
</evidence>
<name>A0AB39RKY0_9ACTN</name>
<protein>
    <submittedName>
        <fullName evidence="8">PLP-dependent aminotransferase family protein</fullName>
    </submittedName>
</protein>
<comment type="similarity">
    <text evidence="2">Belongs to the class-I pyridoxal-phosphate-dependent aminotransferase family.</text>
</comment>
<dbReference type="GO" id="GO:0030170">
    <property type="term" value="F:pyridoxal phosphate binding"/>
    <property type="evidence" value="ECO:0007669"/>
    <property type="project" value="InterPro"/>
</dbReference>
<comment type="subunit">
    <text evidence="3">Homodimer.</text>
</comment>
<dbReference type="GO" id="GO:1901605">
    <property type="term" value="P:alpha-amino acid metabolic process"/>
    <property type="evidence" value="ECO:0007669"/>
    <property type="project" value="TreeGrafter"/>
</dbReference>
<proteinExistence type="inferred from homology"/>
<dbReference type="Gene3D" id="3.40.640.10">
    <property type="entry name" value="Type I PLP-dependent aspartate aminotransferase-like (Major domain)"/>
    <property type="match status" value="1"/>
</dbReference>
<evidence type="ECO:0000256" key="4">
    <source>
        <dbReference type="ARBA" id="ARBA00022576"/>
    </source>
</evidence>
<dbReference type="PANTHER" id="PTHR42790:SF19">
    <property type="entry name" value="KYNURENINE_ALPHA-AMINOADIPATE AMINOTRANSFERASE, MITOCHONDRIAL"/>
    <property type="match status" value="1"/>
</dbReference>
<keyword evidence="4 8" id="KW-0032">Aminotransferase</keyword>
<evidence type="ECO:0000259" key="7">
    <source>
        <dbReference type="Pfam" id="PF00155"/>
    </source>
</evidence>
<dbReference type="InterPro" id="IPR015422">
    <property type="entry name" value="PyrdxlP-dep_Trfase_small"/>
</dbReference>
<feature type="domain" description="Aminotransferase class I/classII large" evidence="7">
    <location>
        <begin position="57"/>
        <end position="399"/>
    </location>
</feature>
<evidence type="ECO:0000256" key="3">
    <source>
        <dbReference type="ARBA" id="ARBA00011738"/>
    </source>
</evidence>
<reference evidence="8" key="1">
    <citation type="submission" date="2024-07" db="EMBL/GenBank/DDBJ databases">
        <authorList>
            <person name="Yu S.T."/>
        </authorList>
    </citation>
    <scope>NUCLEOTIDE SEQUENCE</scope>
    <source>
        <strain evidence="8">R41</strain>
    </source>
</reference>
<dbReference type="Pfam" id="PF00155">
    <property type="entry name" value="Aminotran_1_2"/>
    <property type="match status" value="1"/>
</dbReference>
<evidence type="ECO:0000256" key="6">
    <source>
        <dbReference type="ARBA" id="ARBA00022898"/>
    </source>
</evidence>
<dbReference type="InterPro" id="IPR015421">
    <property type="entry name" value="PyrdxlP-dep_Trfase_major"/>
</dbReference>
<dbReference type="InterPro" id="IPR004839">
    <property type="entry name" value="Aminotransferase_I/II_large"/>
</dbReference>
<sequence length="405" mass="43141">MTVAEHVDVVSTGSPVPPLAARVAEVGGSPVRDILAVTARPEVINFAGGLPAPELFDVEGIAAAYRDVLAEVPERALQYATTEGEPGLRAALAERTSRRGLATGADEILVTTGSQQALSLLATALLEPGDAVLVEDPCYLAALQAFRFAGARVIAVPGDADGIDPRALEELVTRERPKLLYTVPTFQNPTGRTMAAERRAAVASVAARRGLWIVEDDPYGELRFEGERTPWIASYDGAGDRTVLLGSFSKVMAPGMRLGWLRAPAALRRACAVAKQAADLHTPTVNQLAAAHYLADRDLDAHVARVAGVYRERRDAMLAGIADALPAGSTWTRPEGGMFLWARLPDSYDTTALLPRVVEQDVAYVPGAPFYAGTPDASTLRLCFVTQTPDEIGEGLRRLGRGLRG</sequence>
<comment type="cofactor">
    <cofactor evidence="1">
        <name>pyridoxal 5'-phosphate</name>
        <dbReference type="ChEBI" id="CHEBI:597326"/>
    </cofactor>
</comment>
<evidence type="ECO:0000313" key="8">
    <source>
        <dbReference type="EMBL" id="XDQ55128.1"/>
    </source>
</evidence>
<evidence type="ECO:0000256" key="5">
    <source>
        <dbReference type="ARBA" id="ARBA00022679"/>
    </source>
</evidence>
<keyword evidence="6" id="KW-0663">Pyridoxal phosphate</keyword>
<dbReference type="CDD" id="cd00609">
    <property type="entry name" value="AAT_like"/>
    <property type="match status" value="1"/>
</dbReference>
<dbReference type="SUPFAM" id="SSF53383">
    <property type="entry name" value="PLP-dependent transferases"/>
    <property type="match status" value="1"/>
</dbReference>
<organism evidence="8">
    <name type="scientific">Streptomyces sp. R41</name>
    <dbReference type="NCBI Taxonomy" id="3238632"/>
    <lineage>
        <taxon>Bacteria</taxon>
        <taxon>Bacillati</taxon>
        <taxon>Actinomycetota</taxon>
        <taxon>Actinomycetes</taxon>
        <taxon>Kitasatosporales</taxon>
        <taxon>Streptomycetaceae</taxon>
        <taxon>Streptomyces</taxon>
    </lineage>
</organism>
<dbReference type="InterPro" id="IPR015424">
    <property type="entry name" value="PyrdxlP-dep_Trfase"/>
</dbReference>
<dbReference type="EMBL" id="CP163443">
    <property type="protein sequence ID" value="XDQ55128.1"/>
    <property type="molecule type" value="Genomic_DNA"/>
</dbReference>